<name>A0A941GRI0_9CHRO</name>
<dbReference type="SUPFAM" id="SSF143100">
    <property type="entry name" value="TTHA1013/TTHA0281-like"/>
    <property type="match status" value="1"/>
</dbReference>
<dbReference type="Proteomes" id="UP000767446">
    <property type="component" value="Unassembled WGS sequence"/>
</dbReference>
<gene>
    <name evidence="1" type="ORF">DSM107014_14210</name>
</gene>
<evidence type="ECO:0000313" key="1">
    <source>
        <dbReference type="EMBL" id="MBR8829029.1"/>
    </source>
</evidence>
<reference evidence="1" key="1">
    <citation type="submission" date="2021-02" db="EMBL/GenBank/DDBJ databases">
        <title>Metagenome analyses of Stigonema ocellatum DSM 106950, Chlorogloea purpurea SAG 13.99 and Gomphosphaeria aponina DSM 107014.</title>
        <authorList>
            <person name="Marter P."/>
            <person name="Huang S."/>
        </authorList>
    </citation>
    <scope>NUCLEOTIDE SEQUENCE</scope>
    <source>
        <strain evidence="1">JP213</strain>
    </source>
</reference>
<protein>
    <submittedName>
        <fullName evidence="1">Type II toxin-antitoxin system HicB family antitoxin</fullName>
    </submittedName>
</protein>
<dbReference type="Gene3D" id="3.30.160.250">
    <property type="match status" value="1"/>
</dbReference>
<organism evidence="1 2">
    <name type="scientific">Gomphosphaeria aponina SAG 52.96 = DSM 107014</name>
    <dbReference type="NCBI Taxonomy" id="1521640"/>
    <lineage>
        <taxon>Bacteria</taxon>
        <taxon>Bacillati</taxon>
        <taxon>Cyanobacteriota</taxon>
        <taxon>Cyanophyceae</taxon>
        <taxon>Oscillatoriophycideae</taxon>
        <taxon>Chroococcales</taxon>
        <taxon>Gomphosphaeriaceae</taxon>
        <taxon>Gomphosphaeria</taxon>
    </lineage>
</organism>
<dbReference type="EMBL" id="JADQBC010000103">
    <property type="protein sequence ID" value="MBR8829029.1"/>
    <property type="molecule type" value="Genomic_DNA"/>
</dbReference>
<dbReference type="InterPro" id="IPR035069">
    <property type="entry name" value="TTHA1013/TTHA0281-like"/>
</dbReference>
<comment type="caution">
    <text evidence="1">The sequence shown here is derived from an EMBL/GenBank/DDBJ whole genome shotgun (WGS) entry which is preliminary data.</text>
</comment>
<proteinExistence type="predicted"/>
<dbReference type="AlphaFoldDB" id="A0A941GRI0"/>
<evidence type="ECO:0000313" key="2">
    <source>
        <dbReference type="Proteomes" id="UP000767446"/>
    </source>
</evidence>
<sequence>MLIQWSEEDQLFFVTIPEFAEPVLMPCTHGKTPEEAISNAEEVIEMYLDAWQTEGKSIPEPKNLLGLKLGC</sequence>
<accession>A0A941GRI0</accession>